<dbReference type="Pfam" id="PF13440">
    <property type="entry name" value="Polysacc_synt_3"/>
    <property type="match status" value="1"/>
</dbReference>
<evidence type="ECO:0000313" key="8">
    <source>
        <dbReference type="Proteomes" id="UP000241222"/>
    </source>
</evidence>
<feature type="transmembrane region" description="Helical" evidence="6">
    <location>
        <begin position="169"/>
        <end position="186"/>
    </location>
</feature>
<dbReference type="EMBL" id="PYMH01000007">
    <property type="protein sequence ID" value="PSU33111.1"/>
    <property type="molecule type" value="Genomic_DNA"/>
</dbReference>
<keyword evidence="5 6" id="KW-0472">Membrane</keyword>
<dbReference type="InterPro" id="IPR050833">
    <property type="entry name" value="Poly_Biosynth_Transport"/>
</dbReference>
<keyword evidence="8" id="KW-1185">Reference proteome</keyword>
<dbReference type="PANTHER" id="PTHR30250:SF11">
    <property type="entry name" value="O-ANTIGEN TRANSPORTER-RELATED"/>
    <property type="match status" value="1"/>
</dbReference>
<dbReference type="RefSeq" id="WP_107349886.1">
    <property type="nucleotide sequence ID" value="NZ_PYMH01000007.1"/>
</dbReference>
<feature type="transmembrane region" description="Helical" evidence="6">
    <location>
        <begin position="425"/>
        <end position="442"/>
    </location>
</feature>
<evidence type="ECO:0000256" key="1">
    <source>
        <dbReference type="ARBA" id="ARBA00004651"/>
    </source>
</evidence>
<comment type="subcellular location">
    <subcellularLocation>
        <location evidence="1">Cell membrane</location>
        <topology evidence="1">Multi-pass membrane protein</topology>
    </subcellularLocation>
</comment>
<name>A0A2T3IX98_9GAMM</name>
<feature type="transmembrane region" description="Helical" evidence="6">
    <location>
        <begin position="7"/>
        <end position="28"/>
    </location>
</feature>
<dbReference type="Proteomes" id="UP000241222">
    <property type="component" value="Unassembled WGS sequence"/>
</dbReference>
<feature type="transmembrane region" description="Helical" evidence="6">
    <location>
        <begin position="344"/>
        <end position="363"/>
    </location>
</feature>
<sequence length="464" mass="50885">MTPTLTMAVYAVGLISSKLIALILQPFVTQWLGPEQFGRLDVLVALGSLLTLIMSFGISDAIYRFAHEQQNQDDIFRNALGLLLTIAGGLTIVAQLAVPWLQQVLPGEPPLFALHCLLTTLFLNTLSCVPLAILRIRNQAKIFVAAQVVFALIQGLGILLLAPHYGVDGVMAAGLVAQIVQVIVLAKHFPSPKLGHIRLFFRYGRAITLSGVLSFIVIGAERWAIADTLGLSLLAPYAVAIQWAIAASLLLEPFGLWWFPKRFGLVDTAEDRQQAAVISIVGCQLSCLVTAGIIVVGSRFLLWWLPDDFHASSEMLPLLGIMVMFKHASTLLNIGCYHQKDGKSVVLIGVFGACCALGILLFILPEYGLFAFIGAGIGLQLLRLGLFYYYSQHYLHLPYPLGRLAASYGLIMVLLTAHYQLSPAYEVICTLLLIGQVSWPWAQRKLIQCRQKKLDNSLRVGRAR</sequence>
<dbReference type="AlphaFoldDB" id="A0A2T3IX98"/>
<comment type="caution">
    <text evidence="7">The sequence shown here is derived from an EMBL/GenBank/DDBJ whole genome shotgun (WGS) entry which is preliminary data.</text>
</comment>
<dbReference type="GO" id="GO:0005886">
    <property type="term" value="C:plasma membrane"/>
    <property type="evidence" value="ECO:0007669"/>
    <property type="project" value="UniProtKB-SubCell"/>
</dbReference>
<protein>
    <submittedName>
        <fullName evidence="7">Polysaccharide biosynthesis family protein</fullName>
    </submittedName>
</protein>
<feature type="transmembrane region" description="Helical" evidence="6">
    <location>
        <begin position="316"/>
        <end position="337"/>
    </location>
</feature>
<feature type="transmembrane region" description="Helical" evidence="6">
    <location>
        <begin position="369"/>
        <end position="389"/>
    </location>
</feature>
<keyword evidence="2" id="KW-1003">Cell membrane</keyword>
<evidence type="ECO:0000313" key="7">
    <source>
        <dbReference type="EMBL" id="PSU33111.1"/>
    </source>
</evidence>
<accession>A0A2T3IX98</accession>
<evidence type="ECO:0000256" key="5">
    <source>
        <dbReference type="ARBA" id="ARBA00023136"/>
    </source>
</evidence>
<feature type="transmembrane region" description="Helical" evidence="6">
    <location>
        <begin position="112"/>
        <end position="133"/>
    </location>
</feature>
<evidence type="ECO:0000256" key="2">
    <source>
        <dbReference type="ARBA" id="ARBA00022475"/>
    </source>
</evidence>
<evidence type="ECO:0000256" key="4">
    <source>
        <dbReference type="ARBA" id="ARBA00022989"/>
    </source>
</evidence>
<dbReference type="OrthoDB" id="9815248at2"/>
<dbReference type="PANTHER" id="PTHR30250">
    <property type="entry name" value="PST FAMILY PREDICTED COLANIC ACID TRANSPORTER"/>
    <property type="match status" value="1"/>
</dbReference>
<proteinExistence type="predicted"/>
<keyword evidence="4 6" id="KW-1133">Transmembrane helix</keyword>
<evidence type="ECO:0000256" key="3">
    <source>
        <dbReference type="ARBA" id="ARBA00022692"/>
    </source>
</evidence>
<organism evidence="7 8">
    <name type="scientific">Photobacterium lutimaris</name>
    <dbReference type="NCBI Taxonomy" id="388278"/>
    <lineage>
        <taxon>Bacteria</taxon>
        <taxon>Pseudomonadati</taxon>
        <taxon>Pseudomonadota</taxon>
        <taxon>Gammaproteobacteria</taxon>
        <taxon>Vibrionales</taxon>
        <taxon>Vibrionaceae</taxon>
        <taxon>Photobacterium</taxon>
    </lineage>
</organism>
<feature type="transmembrane region" description="Helical" evidence="6">
    <location>
        <begin position="401"/>
        <end position="419"/>
    </location>
</feature>
<feature type="transmembrane region" description="Helical" evidence="6">
    <location>
        <begin position="142"/>
        <end position="163"/>
    </location>
</feature>
<reference evidence="7 8" key="1">
    <citation type="submission" date="2018-03" db="EMBL/GenBank/DDBJ databases">
        <title>Whole genome sequencing of Histamine producing bacteria.</title>
        <authorList>
            <person name="Butler K."/>
        </authorList>
    </citation>
    <scope>NUCLEOTIDE SEQUENCE [LARGE SCALE GENOMIC DNA]</scope>
    <source>
        <strain evidence="7 8">JCM 13586</strain>
    </source>
</reference>
<feature type="transmembrane region" description="Helical" evidence="6">
    <location>
        <begin position="40"/>
        <end position="63"/>
    </location>
</feature>
<feature type="transmembrane region" description="Helical" evidence="6">
    <location>
        <begin position="280"/>
        <end position="304"/>
    </location>
</feature>
<feature type="transmembrane region" description="Helical" evidence="6">
    <location>
        <begin position="206"/>
        <end position="225"/>
    </location>
</feature>
<feature type="transmembrane region" description="Helical" evidence="6">
    <location>
        <begin position="75"/>
        <end position="100"/>
    </location>
</feature>
<feature type="transmembrane region" description="Helical" evidence="6">
    <location>
        <begin position="237"/>
        <end position="259"/>
    </location>
</feature>
<evidence type="ECO:0000256" key="6">
    <source>
        <dbReference type="SAM" id="Phobius"/>
    </source>
</evidence>
<gene>
    <name evidence="7" type="ORF">C9I99_16030</name>
</gene>
<keyword evidence="3 6" id="KW-0812">Transmembrane</keyword>